<feature type="compositionally biased region" description="Basic and acidic residues" evidence="1">
    <location>
        <begin position="880"/>
        <end position="891"/>
    </location>
</feature>
<feature type="transmembrane region" description="Helical" evidence="2">
    <location>
        <begin position="585"/>
        <end position="608"/>
    </location>
</feature>
<feature type="transmembrane region" description="Helical" evidence="2">
    <location>
        <begin position="449"/>
        <end position="468"/>
    </location>
</feature>
<keyword evidence="2" id="KW-1133">Transmembrane helix</keyword>
<feature type="region of interest" description="Disordered" evidence="1">
    <location>
        <begin position="621"/>
        <end position="679"/>
    </location>
</feature>
<evidence type="ECO:0000313" key="4">
    <source>
        <dbReference type="Proteomes" id="UP000433883"/>
    </source>
</evidence>
<feature type="region of interest" description="Disordered" evidence="1">
    <location>
        <begin position="129"/>
        <end position="168"/>
    </location>
</feature>
<feature type="compositionally biased region" description="Basic and acidic residues" evidence="1">
    <location>
        <begin position="129"/>
        <end position="152"/>
    </location>
</feature>
<name>A0A8H3YZ22_VENIN</name>
<protein>
    <submittedName>
        <fullName evidence="3">Uncharacterized protein</fullName>
    </submittedName>
</protein>
<evidence type="ECO:0000313" key="3">
    <source>
        <dbReference type="EMBL" id="KAE9974126.1"/>
    </source>
</evidence>
<feature type="compositionally biased region" description="Basic and acidic residues" evidence="1">
    <location>
        <begin position="805"/>
        <end position="816"/>
    </location>
</feature>
<organism evidence="3 4">
    <name type="scientific">Venturia inaequalis</name>
    <name type="common">Apple scab fungus</name>
    <dbReference type="NCBI Taxonomy" id="5025"/>
    <lineage>
        <taxon>Eukaryota</taxon>
        <taxon>Fungi</taxon>
        <taxon>Dikarya</taxon>
        <taxon>Ascomycota</taxon>
        <taxon>Pezizomycotina</taxon>
        <taxon>Dothideomycetes</taxon>
        <taxon>Pleosporomycetidae</taxon>
        <taxon>Venturiales</taxon>
        <taxon>Venturiaceae</taxon>
        <taxon>Venturia</taxon>
    </lineage>
</organism>
<feature type="compositionally biased region" description="Polar residues" evidence="1">
    <location>
        <begin position="858"/>
        <end position="879"/>
    </location>
</feature>
<proteinExistence type="predicted"/>
<feature type="compositionally biased region" description="Basic and acidic residues" evidence="1">
    <location>
        <begin position="770"/>
        <end position="792"/>
    </location>
</feature>
<evidence type="ECO:0000256" key="1">
    <source>
        <dbReference type="SAM" id="MobiDB-lite"/>
    </source>
</evidence>
<feature type="region of interest" description="Disordered" evidence="1">
    <location>
        <begin position="18"/>
        <end position="108"/>
    </location>
</feature>
<dbReference type="EMBL" id="WNWQ01000214">
    <property type="protein sequence ID" value="KAE9974126.1"/>
    <property type="molecule type" value="Genomic_DNA"/>
</dbReference>
<accession>A0A8H3YZ22</accession>
<feature type="compositionally biased region" description="Basic and acidic residues" evidence="1">
    <location>
        <begin position="653"/>
        <end position="679"/>
    </location>
</feature>
<evidence type="ECO:0000256" key="2">
    <source>
        <dbReference type="SAM" id="Phobius"/>
    </source>
</evidence>
<keyword evidence="2" id="KW-0812">Transmembrane</keyword>
<keyword evidence="2" id="KW-0472">Membrane</keyword>
<gene>
    <name evidence="3" type="ORF">BLS_003276</name>
</gene>
<feature type="compositionally biased region" description="Basic and acidic residues" evidence="1">
    <location>
        <begin position="159"/>
        <end position="168"/>
    </location>
</feature>
<feature type="region of interest" description="Disordered" evidence="1">
    <location>
        <begin position="695"/>
        <end position="901"/>
    </location>
</feature>
<feature type="compositionally biased region" description="Basic and acidic residues" evidence="1">
    <location>
        <begin position="711"/>
        <end position="727"/>
    </location>
</feature>
<sequence>MNSDRVWTAPYYPNNAQERYYRRSSQATKQPRTYVGDRERAQSMLDFGPDGRSPLLEYYAPDQHSGSYMMDQQRERQDNNDLVPPPKSAKRYERASGSGALTSQQARHLQDLQLDEVCRTEALERKRSLEKRRRAEKEKEKEKAVDDAGDVEKQDEESRDIPEHDPNRYRPFTGSKTLNYLFDWVGMVPSFYVGVAILAIFLATTLFLVLRPPRSLEVMRLDTKHLFSGDYNSNSFIARNCSYELLPPGSDLPSGNTSDVGHYRPLRLDRDEANITIPGHIELYMFSSCYNGVFGRQCYLGDPLLPLNWNITRVVERSIKPTFKGLDDTIESGLINAALKSDFVKEINQKVAEANPDPATIDLLGWGWPMTTWPKPSSFSATKKEGLDRTVLLLNQYIFDGEIRTGNVTSAPYSIVLLIFVAGICFLGIATPCLSVMSGGQFNYLPSRLGYLGVGVLFAVVAVVGVSLENGASGWNPTRCALVEYTGLALRPFWIRDYLQWYFWGLTTFFGAFAFTYLIKGIFSRHSLADTQNLGSRGLRGFWILSFLALITAAVAGQRSMKTKAKAINSISEYLGMSAVPGKGYWIAVCVAEFLALWIGLAFLSHALNFRFRERKDFASSKTSEKRYSGTSVRTKSGARISAPLMSPLTTPSREKTSTPDTMPERRPSTPKQDAGHLHNENIDVIIEEVEANVGEEVDSEAKKQRRSKDKGRAISEALTDKEHSEDESGVAMSSVCRNPVRRAEPKGSRFNVEREEEGEQVDNQPQLVKQDEHPDSGHQDSQHRGSEHRDSEDGDSGHQSSQHGHNEDQGVDRDTLGNVLTQNAEENRELQDEPGPIHGRPRADTTLRWDAPAPDSGRTTRGSGNQAKTSSVSTMDYQQSERYDAADESSRSGTPMGRLRMQRESISVRAQHLMEGGRVFDMVQRLSRHDE</sequence>
<feature type="transmembrane region" description="Helical" evidence="2">
    <location>
        <begin position="501"/>
        <end position="519"/>
    </location>
</feature>
<dbReference type="Proteomes" id="UP000433883">
    <property type="component" value="Unassembled WGS sequence"/>
</dbReference>
<feature type="transmembrane region" description="Helical" evidence="2">
    <location>
        <begin position="413"/>
        <end position="437"/>
    </location>
</feature>
<feature type="transmembrane region" description="Helical" evidence="2">
    <location>
        <begin position="191"/>
        <end position="210"/>
    </location>
</feature>
<feature type="compositionally biased region" description="Basic and acidic residues" evidence="1">
    <location>
        <begin position="742"/>
        <end position="754"/>
    </location>
</feature>
<dbReference type="AlphaFoldDB" id="A0A8H3YZ22"/>
<feature type="transmembrane region" description="Helical" evidence="2">
    <location>
        <begin position="539"/>
        <end position="557"/>
    </location>
</feature>
<reference evidence="3 4" key="1">
    <citation type="submission" date="2019-11" db="EMBL/GenBank/DDBJ databases">
        <title>Venturia inaequalis Genome Resource.</title>
        <authorList>
            <person name="Lichtner F.J."/>
        </authorList>
    </citation>
    <scope>NUCLEOTIDE SEQUENCE [LARGE SCALE GENOMIC DNA]</scope>
    <source>
        <strain evidence="3">Bline_iso_100314</strain>
    </source>
</reference>
<comment type="caution">
    <text evidence="3">The sequence shown here is derived from an EMBL/GenBank/DDBJ whole genome shotgun (WGS) entry which is preliminary data.</text>
</comment>